<reference evidence="1" key="1">
    <citation type="submission" date="2021-03" db="EMBL/GenBank/DDBJ databases">
        <title>Antimicrobial resistance genes in bacteria isolated from Japanese honey, and their potential for conferring macrolide and lincosamide resistance in the American foulbrood pathogen Paenibacillus larvae.</title>
        <authorList>
            <person name="Okamoto M."/>
            <person name="Kumagai M."/>
            <person name="Kanamori H."/>
            <person name="Takamatsu D."/>
        </authorList>
    </citation>
    <scope>NUCLEOTIDE SEQUENCE</scope>
    <source>
        <strain evidence="1">J41TS4</strain>
    </source>
</reference>
<keyword evidence="2" id="KW-1185">Reference proteome</keyword>
<dbReference type="InterPro" id="IPR036390">
    <property type="entry name" value="WH_DNA-bd_sf"/>
</dbReference>
<gene>
    <name evidence="1" type="ORF">J41TS4_20720</name>
</gene>
<sequence>MPESRPVTAKTMKLKRDLDKAELRAKQRAEVQLDVVNAEAAKANDKGFMLVKKPEANRTLFSQNISENIEYLNEKKYLTGAENSFVFKLAPYLQTNTNALTDRKTGQFFSVSDIAKKLGISRTNASLIIDGLLHKGILYEFVNAVEWKVYGRTVTQRPFFMNPEIICCGDKSKLDAGIVDLMVHYNILERKGIKLPIKAVRLPNARYGKLISRKQYLEIRKLTK</sequence>
<evidence type="ECO:0008006" key="3">
    <source>
        <dbReference type="Google" id="ProtNLM"/>
    </source>
</evidence>
<dbReference type="EMBL" id="BORS01000006">
    <property type="protein sequence ID" value="GIO42314.1"/>
    <property type="molecule type" value="Genomic_DNA"/>
</dbReference>
<evidence type="ECO:0000313" key="2">
    <source>
        <dbReference type="Proteomes" id="UP000678895"/>
    </source>
</evidence>
<dbReference type="SUPFAM" id="SSF46785">
    <property type="entry name" value="Winged helix' DNA-binding domain"/>
    <property type="match status" value="1"/>
</dbReference>
<proteinExistence type="predicted"/>
<protein>
    <recommendedName>
        <fullName evidence="3">MarR family transcriptional regulator</fullName>
    </recommendedName>
</protein>
<accession>A0A919Y227</accession>
<organism evidence="1 2">
    <name type="scientific">Paenibacillus apis</name>
    <dbReference type="NCBI Taxonomy" id="1792174"/>
    <lineage>
        <taxon>Bacteria</taxon>
        <taxon>Bacillati</taxon>
        <taxon>Bacillota</taxon>
        <taxon>Bacilli</taxon>
        <taxon>Bacillales</taxon>
        <taxon>Paenibacillaceae</taxon>
        <taxon>Paenibacillus</taxon>
    </lineage>
</organism>
<dbReference type="RefSeq" id="WP_301627080.1">
    <property type="nucleotide sequence ID" value="NZ_BORS01000006.1"/>
</dbReference>
<comment type="caution">
    <text evidence="1">The sequence shown here is derived from an EMBL/GenBank/DDBJ whole genome shotgun (WGS) entry which is preliminary data.</text>
</comment>
<name>A0A919Y227_9BACL</name>
<dbReference type="AlphaFoldDB" id="A0A919Y227"/>
<evidence type="ECO:0000313" key="1">
    <source>
        <dbReference type="EMBL" id="GIO42314.1"/>
    </source>
</evidence>
<dbReference type="Proteomes" id="UP000678895">
    <property type="component" value="Unassembled WGS sequence"/>
</dbReference>